<dbReference type="Proteomes" id="UP000218505">
    <property type="component" value="Chromosome"/>
</dbReference>
<evidence type="ECO:0000256" key="1">
    <source>
        <dbReference type="SAM" id="MobiDB-lite"/>
    </source>
</evidence>
<name>A0A290ZD30_9PSEU</name>
<accession>A0A290ZD30</accession>
<feature type="compositionally biased region" description="Low complexity" evidence="1">
    <location>
        <begin position="14"/>
        <end position="34"/>
    </location>
</feature>
<dbReference type="RefSeq" id="WP_096496686.1">
    <property type="nucleotide sequence ID" value="NZ_CP023445.1"/>
</dbReference>
<proteinExistence type="predicted"/>
<dbReference type="KEGG" id="apre:CNX65_29670"/>
<reference evidence="2" key="1">
    <citation type="submission" date="2017-09" db="EMBL/GenBank/DDBJ databases">
        <title>Complete Genome Sequence of ansamitocin-producing Bacterium Actinosynnema pretiosum X47.</title>
        <authorList>
            <person name="Cao G."/>
            <person name="Zong G."/>
            <person name="Zhong C."/>
            <person name="Fu J."/>
        </authorList>
    </citation>
    <scope>NUCLEOTIDE SEQUENCE [LARGE SCALE GENOMIC DNA]</scope>
    <source>
        <strain evidence="2">X47</strain>
    </source>
</reference>
<feature type="region of interest" description="Disordered" evidence="1">
    <location>
        <begin position="81"/>
        <end position="120"/>
    </location>
</feature>
<feature type="region of interest" description="Disordered" evidence="1">
    <location>
        <begin position="1"/>
        <end position="40"/>
    </location>
</feature>
<dbReference type="AlphaFoldDB" id="A0A290ZD30"/>
<sequence length="120" mass="12216">MSAIEPVRTDDEPGAAPAGPTPGGRRPVTPMGGPYKPLGEPAVVVNGGPYKPLDEPVALLGSDQPPAERLDVVGGDVDRLSGKSDAVVNGGPYKPLDEPVNEVNGGPYKPLDEPVTAVAN</sequence>
<gene>
    <name evidence="2" type="ORF">CNX65_29670</name>
</gene>
<protein>
    <submittedName>
        <fullName evidence="2">Uncharacterized protein</fullName>
    </submittedName>
</protein>
<organism evidence="2 3">
    <name type="scientific">Actinosynnema pretiosum</name>
    <dbReference type="NCBI Taxonomy" id="42197"/>
    <lineage>
        <taxon>Bacteria</taxon>
        <taxon>Bacillati</taxon>
        <taxon>Actinomycetota</taxon>
        <taxon>Actinomycetes</taxon>
        <taxon>Pseudonocardiales</taxon>
        <taxon>Pseudonocardiaceae</taxon>
        <taxon>Actinosynnema</taxon>
    </lineage>
</organism>
<keyword evidence="3" id="KW-1185">Reference proteome</keyword>
<evidence type="ECO:0000313" key="2">
    <source>
        <dbReference type="EMBL" id="ATE56941.1"/>
    </source>
</evidence>
<evidence type="ECO:0000313" key="3">
    <source>
        <dbReference type="Proteomes" id="UP000218505"/>
    </source>
</evidence>
<dbReference type="EMBL" id="CP023445">
    <property type="protein sequence ID" value="ATE56941.1"/>
    <property type="molecule type" value="Genomic_DNA"/>
</dbReference>